<comment type="caution">
    <text evidence="1">The sequence shown here is derived from an EMBL/GenBank/DDBJ whole genome shotgun (WGS) entry which is preliminary data.</text>
</comment>
<reference evidence="2" key="1">
    <citation type="journal article" date="2019" name="Int. J. Syst. Evol. Microbiol.">
        <title>The Global Catalogue of Microorganisms (GCM) 10K type strain sequencing project: providing services to taxonomists for standard genome sequencing and annotation.</title>
        <authorList>
            <consortium name="The Broad Institute Genomics Platform"/>
            <consortium name="The Broad Institute Genome Sequencing Center for Infectious Disease"/>
            <person name="Wu L."/>
            <person name="Ma J."/>
        </authorList>
    </citation>
    <scope>NUCLEOTIDE SEQUENCE [LARGE SCALE GENOMIC DNA]</scope>
    <source>
        <strain evidence="2">NBRC 103632</strain>
    </source>
</reference>
<name>A0AA37WPF0_9HYPH</name>
<dbReference type="Proteomes" id="UP001157440">
    <property type="component" value="Unassembled WGS sequence"/>
</dbReference>
<dbReference type="EMBL" id="BSPL01000008">
    <property type="protein sequence ID" value="GLS68815.1"/>
    <property type="molecule type" value="Genomic_DNA"/>
</dbReference>
<organism evidence="1 2">
    <name type="scientific">Methylobacterium tardum</name>
    <dbReference type="NCBI Taxonomy" id="374432"/>
    <lineage>
        <taxon>Bacteria</taxon>
        <taxon>Pseudomonadati</taxon>
        <taxon>Pseudomonadota</taxon>
        <taxon>Alphaproteobacteria</taxon>
        <taxon>Hyphomicrobiales</taxon>
        <taxon>Methylobacteriaceae</taxon>
        <taxon>Methylobacterium</taxon>
    </lineage>
</organism>
<evidence type="ECO:0000313" key="2">
    <source>
        <dbReference type="Proteomes" id="UP001157440"/>
    </source>
</evidence>
<sequence>MSVNGEAPPFSSRLPKSSVMRARLVASGLLSRPGPARLCRRMADPHPIARWDVGPVLCIAVNADVRCGNSPRRNPPVS</sequence>
<accession>A0AA37WPF0</accession>
<gene>
    <name evidence="1" type="ORF">GCM10007890_08270</name>
</gene>
<proteinExistence type="predicted"/>
<protein>
    <submittedName>
        <fullName evidence="1">Uncharacterized protein</fullName>
    </submittedName>
</protein>
<dbReference type="AlphaFoldDB" id="A0AA37WPF0"/>
<evidence type="ECO:0000313" key="1">
    <source>
        <dbReference type="EMBL" id="GLS68815.1"/>
    </source>
</evidence>
<keyword evidence="2" id="KW-1185">Reference proteome</keyword>